<dbReference type="Gene3D" id="2.120.10.80">
    <property type="entry name" value="Kelch-type beta propeller"/>
    <property type="match status" value="1"/>
</dbReference>
<organism evidence="4 5">
    <name type="scientific">Stentor coeruleus</name>
    <dbReference type="NCBI Taxonomy" id="5963"/>
    <lineage>
        <taxon>Eukaryota</taxon>
        <taxon>Sar</taxon>
        <taxon>Alveolata</taxon>
        <taxon>Ciliophora</taxon>
        <taxon>Postciliodesmatophora</taxon>
        <taxon>Heterotrichea</taxon>
        <taxon>Heterotrichida</taxon>
        <taxon>Stentoridae</taxon>
        <taxon>Stentor</taxon>
    </lineage>
</organism>
<dbReference type="Proteomes" id="UP000187209">
    <property type="component" value="Unassembled WGS sequence"/>
</dbReference>
<evidence type="ECO:0000313" key="5">
    <source>
        <dbReference type="Proteomes" id="UP000187209"/>
    </source>
</evidence>
<gene>
    <name evidence="4" type="ORF">SteCoe_28704</name>
</gene>
<dbReference type="InterPro" id="IPR006652">
    <property type="entry name" value="Kelch_1"/>
</dbReference>
<keyword evidence="2" id="KW-0677">Repeat</keyword>
<evidence type="ECO:0000256" key="1">
    <source>
        <dbReference type="ARBA" id="ARBA00022441"/>
    </source>
</evidence>
<reference evidence="4 5" key="1">
    <citation type="submission" date="2016-11" db="EMBL/GenBank/DDBJ databases">
        <title>The macronuclear genome of Stentor coeruleus: a giant cell with tiny introns.</title>
        <authorList>
            <person name="Slabodnick M."/>
            <person name="Ruby J.G."/>
            <person name="Reiff S.B."/>
            <person name="Swart E.C."/>
            <person name="Gosai S."/>
            <person name="Prabakaran S."/>
            <person name="Witkowska E."/>
            <person name="Larue G.E."/>
            <person name="Fisher S."/>
            <person name="Freeman R.M."/>
            <person name="Gunawardena J."/>
            <person name="Chu W."/>
            <person name="Stover N.A."/>
            <person name="Gregory B.D."/>
            <person name="Nowacki M."/>
            <person name="Derisi J."/>
            <person name="Roy S.W."/>
            <person name="Marshall W.F."/>
            <person name="Sood P."/>
        </authorList>
    </citation>
    <scope>NUCLEOTIDE SEQUENCE [LARGE SCALE GENOMIC DNA]</scope>
    <source>
        <strain evidence="4">WM001</strain>
    </source>
</reference>
<evidence type="ECO:0000256" key="2">
    <source>
        <dbReference type="ARBA" id="ARBA00022737"/>
    </source>
</evidence>
<dbReference type="InterPro" id="IPR015915">
    <property type="entry name" value="Kelch-typ_b-propeller"/>
</dbReference>
<dbReference type="AlphaFoldDB" id="A0A1R2B808"/>
<keyword evidence="5" id="KW-1185">Reference proteome</keyword>
<dbReference type="SMART" id="SM00612">
    <property type="entry name" value="Kelch"/>
    <property type="match status" value="2"/>
</dbReference>
<keyword evidence="3" id="KW-0175">Coiled coil</keyword>
<dbReference type="SUPFAM" id="SSF117281">
    <property type="entry name" value="Kelch motif"/>
    <property type="match status" value="1"/>
</dbReference>
<protein>
    <submittedName>
        <fullName evidence="4">Uncharacterized protein</fullName>
    </submittedName>
</protein>
<dbReference type="EMBL" id="MPUH01000874">
    <property type="protein sequence ID" value="OMJ72785.1"/>
    <property type="molecule type" value="Genomic_DNA"/>
</dbReference>
<dbReference type="PANTHER" id="PTHR24412">
    <property type="entry name" value="KELCH PROTEIN"/>
    <property type="match status" value="1"/>
</dbReference>
<feature type="coiled-coil region" evidence="3">
    <location>
        <begin position="167"/>
        <end position="198"/>
    </location>
</feature>
<evidence type="ECO:0000256" key="3">
    <source>
        <dbReference type="SAM" id="Coils"/>
    </source>
</evidence>
<accession>A0A1R2B808</accession>
<name>A0A1R2B808_9CILI</name>
<proteinExistence type="predicted"/>
<keyword evidence="1" id="KW-0880">Kelch repeat</keyword>
<dbReference type="PANTHER" id="PTHR24412:SF489">
    <property type="entry name" value="RING FINGER DOMAIN AND KELCH REPEAT-CONTAINING PROTEIN DDB_G0271372"/>
    <property type="match status" value="1"/>
</dbReference>
<sequence>MEFYSCQYDYCQEEPEFICVCNNHNSAYCKKHLNIHIAKGDDHDVIPNYTEISLKDKEIFSIQCTISLRKLESIQLKILEFGQEKLNKINQLIKEELENVLKTESIIRKAIGFVYKKQKIVKKINLSEEEKFINRYLKTPKNLIEDLKNKENKIWSEFGMLEDFKVIIEENATLKKEIEKMSNLLNEKNEQIIKLANESVKNNLLFEANKLEYREKQYKGDDNFESTEMCFFKYDSNNLYIINIFSGNDSVLNLNTSEKFGGHPAFCQISEKKIFIHGGYTSEYLSSSHIVDLENKKIEKKANNICRTNIGQMSLYNGNIYVFGGTHDKVLSFSYKYSLNLNKWEQIASLPNPSRSNCTILDDEKIILSGFQLSSVLVYDISKNSYSFFGNVEPNNHKFICKSDKNLYVFEGNKLYESLLKPQLSFSITNLSIYLNSEMRSFSIRNKQCVYILLDDLKIYVFNLATKEMSILRSVKIQ</sequence>
<comment type="caution">
    <text evidence="4">The sequence shown here is derived from an EMBL/GenBank/DDBJ whole genome shotgun (WGS) entry which is preliminary data.</text>
</comment>
<evidence type="ECO:0000313" key="4">
    <source>
        <dbReference type="EMBL" id="OMJ72785.1"/>
    </source>
</evidence>
<dbReference type="OrthoDB" id="6350321at2759"/>